<feature type="compositionally biased region" description="Low complexity" evidence="1">
    <location>
        <begin position="821"/>
        <end position="837"/>
    </location>
</feature>
<feature type="compositionally biased region" description="Polar residues" evidence="1">
    <location>
        <begin position="30"/>
        <end position="39"/>
    </location>
</feature>
<feature type="region of interest" description="Disordered" evidence="1">
    <location>
        <begin position="691"/>
        <end position="1069"/>
    </location>
</feature>
<dbReference type="Proteomes" id="UP001153069">
    <property type="component" value="Unassembled WGS sequence"/>
</dbReference>
<feature type="compositionally biased region" description="Basic and acidic residues" evidence="1">
    <location>
        <begin position="116"/>
        <end position="127"/>
    </location>
</feature>
<evidence type="ECO:0000313" key="2">
    <source>
        <dbReference type="EMBL" id="CAB9517115.1"/>
    </source>
</evidence>
<proteinExistence type="predicted"/>
<feature type="compositionally biased region" description="Low complexity" evidence="1">
    <location>
        <begin position="729"/>
        <end position="803"/>
    </location>
</feature>
<keyword evidence="3" id="KW-1185">Reference proteome</keyword>
<organism evidence="2 3">
    <name type="scientific">Seminavis robusta</name>
    <dbReference type="NCBI Taxonomy" id="568900"/>
    <lineage>
        <taxon>Eukaryota</taxon>
        <taxon>Sar</taxon>
        <taxon>Stramenopiles</taxon>
        <taxon>Ochrophyta</taxon>
        <taxon>Bacillariophyta</taxon>
        <taxon>Bacillariophyceae</taxon>
        <taxon>Bacillariophycidae</taxon>
        <taxon>Naviculales</taxon>
        <taxon>Naviculaceae</taxon>
        <taxon>Seminavis</taxon>
    </lineage>
</organism>
<feature type="compositionally biased region" description="Pro residues" evidence="1">
    <location>
        <begin position="979"/>
        <end position="1026"/>
    </location>
</feature>
<feature type="compositionally biased region" description="Low complexity" evidence="1">
    <location>
        <begin position="928"/>
        <end position="938"/>
    </location>
</feature>
<name>A0A9N8EES6_9STRA</name>
<feature type="compositionally biased region" description="Low complexity" evidence="1">
    <location>
        <begin position="1027"/>
        <end position="1069"/>
    </location>
</feature>
<feature type="region of interest" description="Disordered" evidence="1">
    <location>
        <begin position="1"/>
        <end position="205"/>
    </location>
</feature>
<evidence type="ECO:0000313" key="3">
    <source>
        <dbReference type="Proteomes" id="UP001153069"/>
    </source>
</evidence>
<dbReference type="PANTHER" id="PTHR36489">
    <property type="entry name" value="PROTEIN-COUPLED RECEPTOR GPR1, PUTATIVE-RELATED"/>
    <property type="match status" value="1"/>
</dbReference>
<feature type="compositionally biased region" description="Low complexity" evidence="1">
    <location>
        <begin position="189"/>
        <end position="201"/>
    </location>
</feature>
<accession>A0A9N8EES6</accession>
<protein>
    <submittedName>
        <fullName evidence="2">Calcium-binding EGF domain</fullName>
    </submittedName>
</protein>
<feature type="compositionally biased region" description="Polar residues" evidence="1">
    <location>
        <begin position="839"/>
        <end position="872"/>
    </location>
</feature>
<feature type="compositionally biased region" description="Pro residues" evidence="1">
    <location>
        <begin position="939"/>
        <end position="967"/>
    </location>
</feature>
<evidence type="ECO:0000256" key="1">
    <source>
        <dbReference type="SAM" id="MobiDB-lite"/>
    </source>
</evidence>
<reference evidence="2" key="1">
    <citation type="submission" date="2020-06" db="EMBL/GenBank/DDBJ databases">
        <authorList>
            <consortium name="Plant Systems Biology data submission"/>
        </authorList>
    </citation>
    <scope>NUCLEOTIDE SEQUENCE</scope>
    <source>
        <strain evidence="2">D6</strain>
    </source>
</reference>
<sequence>MDDNDDNSTNGVEGDSPPIHIVGSEDDELNNMSEVSMNMSFLMEEASSPYKSSKGQGTAEVQHQETVTEGHEEDKDTSTEEDEDDDAEQYQDDNDEADEPPTENSTMIRVALQPRQSRDSFSHRDSFMEQGSARDTGEDPLLGCHLGQSSDDPVDTSDAPMEDVDLDHKATTAGKKEDYEEEEDEESQNQESQMSDSQQDEPSTVDMAEAKEKQVRSSLLFAILSACGMLFCMKMISKLVNRLKGGDDDVPGADEVAQEAAEAAADEVVGNARTAMLLQTQQQSAANLANPTYLALQGTTQNMATAAAQGAASSTAAGGSAVAGAATTAAVSTGIVGQALAGVASASLTSQLAVAVGAAAIVTATAVSTGIVMMHAMEETNTTTTIVTINGTNLINDTILDDHGTSTSTAGLGIGLGLGNNGTPSGIDNVLGPEFNVPATGAPTLSNVTGGVPVENDDVIDLNESAYNWSVPVCPGLEEVTELKEGITNLVLQGLPPGFVEANQARLEELFKLSYNALSGMCGGEFLRVAHNVELTDINSVQAGPTMLFTYTKWKVTMTCVGCPDQNSLFGGSTGPSEVTMEKNGLGKTRALQNGISLLTSSRLYSDFVEAFIFEIEENFPDALEQELDPDRTGEPTVRLFYGSVVDPNDEDKIVAETSVNAETADKVTAASGAPSAAPIGDFFTAFTSAPTDSPTVSTQPSNAPSDAPSKSQEPTAAPSDVPSKSQEPSTASSLPPSRSSESPSGSPSGSTSNAPSQTSDSPTSTQSESPSDTPTTRTPTAAVPTTQTPTTQAPTQDTQPVVSSNARQTDSPGQPAGQAPTTANPTTSSPTTSDPSGQAPTTANPATSSPITSAPTGTGSPVTAAPSTGSPETAGPSTSNPTTNIPTTAGPTTRSPTDVSPSTASPTTLGPTVASGSPSANPSTLNPSVAPTTSPTSAPTPQPTGQPTPSPTRRPTNEPTPSPTPDPTRKPTNQPTSSPTPAPTRRPTNQPTPSPTGQPTPMPTGGPTPAPTRQPTPVPTLPPTDAPSTGTPTTGTPTVASGEPSATPTTASPTTSSPSTQVPTAAPTCGYTSVTTTYYMGFTDDISSVQDEILTSNFVRANDFVAESTCPAIVTNVNITQKIGLQVGSANFHLELSVTVDETSANPFLGSATQRADFVTAFSSLTGTSGVYISETLVTGSPTTSSPTTSGPTVSPGSPSTSPTTAGPTTAGPTVTPGSPSASPTTAGPTTTGPTVTPGSPSASPTTAGPTTAGPTVTPGSPTTAPTTASPSTATPATATPSTVTPSPATPTTAGPTTPGPTVTAGSPSTTPTTATPSTATPTTTKPSTATPTTAGPTTAGPQYSW</sequence>
<feature type="compositionally biased region" description="Polar residues" evidence="1">
    <location>
        <begin position="49"/>
        <end position="61"/>
    </location>
</feature>
<feature type="compositionally biased region" description="Low complexity" evidence="1">
    <location>
        <begin position="877"/>
        <end position="894"/>
    </location>
</feature>
<feature type="region of interest" description="Disordered" evidence="1">
    <location>
        <begin position="1180"/>
        <end position="1347"/>
    </location>
</feature>
<dbReference type="EMBL" id="CAICTM010000831">
    <property type="protein sequence ID" value="CAB9517115.1"/>
    <property type="molecule type" value="Genomic_DNA"/>
</dbReference>
<feature type="compositionally biased region" description="Acidic residues" evidence="1">
    <location>
        <begin position="152"/>
        <end position="165"/>
    </location>
</feature>
<gene>
    <name evidence="2" type="ORF">SEMRO_832_G208450.1</name>
</gene>
<feature type="compositionally biased region" description="Polar residues" evidence="1">
    <location>
        <begin position="691"/>
        <end position="715"/>
    </location>
</feature>
<feature type="compositionally biased region" description="Basic and acidic residues" evidence="1">
    <location>
        <begin position="62"/>
        <end position="78"/>
    </location>
</feature>
<dbReference type="PANTHER" id="PTHR36489:SF2">
    <property type="entry name" value="APPLE DOMAIN-CONTAINING PROTEIN"/>
    <property type="match status" value="1"/>
</dbReference>
<comment type="caution">
    <text evidence="2">The sequence shown here is derived from an EMBL/GenBank/DDBJ whole genome shotgun (WGS) entry which is preliminary data.</text>
</comment>
<feature type="compositionally biased region" description="Polar residues" evidence="1">
    <location>
        <begin position="895"/>
        <end position="927"/>
    </location>
</feature>
<feature type="compositionally biased region" description="Basic and acidic residues" evidence="1">
    <location>
        <begin position="166"/>
        <end position="178"/>
    </location>
</feature>
<feature type="compositionally biased region" description="Acidic residues" evidence="1">
    <location>
        <begin position="79"/>
        <end position="101"/>
    </location>
</feature>
<feature type="compositionally biased region" description="Polar residues" evidence="1">
    <location>
        <begin position="804"/>
        <end position="813"/>
    </location>
</feature>
<feature type="compositionally biased region" description="Acidic residues" evidence="1">
    <location>
        <begin position="179"/>
        <end position="188"/>
    </location>
</feature>